<dbReference type="InterPro" id="IPR007052">
    <property type="entry name" value="CS_dom"/>
</dbReference>
<dbReference type="AlphaFoldDB" id="A0A1B6QMY3"/>
<feature type="region of interest" description="Disordered" evidence="3">
    <location>
        <begin position="89"/>
        <end position="146"/>
    </location>
</feature>
<dbReference type="GO" id="GO:0101031">
    <property type="term" value="C:protein folding chaperone complex"/>
    <property type="evidence" value="ECO:0007669"/>
    <property type="project" value="UniProtKB-ARBA"/>
</dbReference>
<feature type="compositionally biased region" description="Pro residues" evidence="3">
    <location>
        <begin position="93"/>
        <end position="104"/>
    </location>
</feature>
<dbReference type="STRING" id="4558.A0A1B6QMY3"/>
<dbReference type="InterPro" id="IPR008978">
    <property type="entry name" value="HSP20-like_chaperone"/>
</dbReference>
<dbReference type="GO" id="GO:0051087">
    <property type="term" value="F:protein-folding chaperone binding"/>
    <property type="evidence" value="ECO:0000318"/>
    <property type="project" value="GO_Central"/>
</dbReference>
<feature type="compositionally biased region" description="Basic and acidic residues" evidence="3">
    <location>
        <begin position="290"/>
        <end position="303"/>
    </location>
</feature>
<dbReference type="InParanoid" id="A0A1B6QMY3"/>
<dbReference type="Proteomes" id="UP000000768">
    <property type="component" value="Chromosome 1"/>
</dbReference>
<feature type="region of interest" description="Disordered" evidence="3">
    <location>
        <begin position="263"/>
        <end position="319"/>
    </location>
</feature>
<dbReference type="Gramene" id="KXG39265">
    <property type="protein sequence ID" value="KXG39265"/>
    <property type="gene ID" value="SORBI_3001G355000"/>
</dbReference>
<dbReference type="GO" id="GO:0051131">
    <property type="term" value="P:chaperone-mediated protein complex assembly"/>
    <property type="evidence" value="ECO:0000318"/>
    <property type="project" value="GO_Central"/>
</dbReference>
<comment type="subunit">
    <text evidence="2">Interacts with HSP90 in an ATP-dependent manner.</text>
</comment>
<dbReference type="GO" id="GO:0005634">
    <property type="term" value="C:nucleus"/>
    <property type="evidence" value="ECO:0000318"/>
    <property type="project" value="GO_Central"/>
</dbReference>
<dbReference type="eggNOG" id="KOG3158">
    <property type="taxonomic scope" value="Eukaryota"/>
</dbReference>
<feature type="domain" description="CS" evidence="4">
    <location>
        <begin position="143"/>
        <end position="231"/>
    </location>
</feature>
<sequence length="319" mass="33952">MLGDGAEGEDEGSVGVGAAVLPPAEGGGEELALRAVGLGDDVGEAAIGEERVGGAADTDGVVVVGLVGQGAPFGGLVDGVRLEDEAALGAHRVPPPSGRTPPPSASCSRGRRSCSSRPTAAFPPLLPSFLPSSLPPPRLPRNRRHPITKWAQRSDRVFLTIELPDAKDVKLNLKPEGHFNFSAKGSDDLPYEFDLELFDAVNVEESKAAVAPRTICYLIKKAESKWWPRLLKKEGKAPVFLKVDWDKWQDEDDEDVGFNDFSDMDFSKLDMGGADDDDFEDDEDDVVESANKDEGGKTEKSNGEEEAAAAAAAAEEVKP</sequence>
<keyword evidence="2" id="KW-0963">Cytoplasm</keyword>
<evidence type="ECO:0000259" key="4">
    <source>
        <dbReference type="PROSITE" id="PS51203"/>
    </source>
</evidence>
<gene>
    <name evidence="5" type="ORF">SORBI_3001G355000</name>
</gene>
<organism evidence="5 6">
    <name type="scientific">Sorghum bicolor</name>
    <name type="common">Sorghum</name>
    <name type="synonym">Sorghum vulgare</name>
    <dbReference type="NCBI Taxonomy" id="4558"/>
    <lineage>
        <taxon>Eukaryota</taxon>
        <taxon>Viridiplantae</taxon>
        <taxon>Streptophyta</taxon>
        <taxon>Embryophyta</taxon>
        <taxon>Tracheophyta</taxon>
        <taxon>Spermatophyta</taxon>
        <taxon>Magnoliopsida</taxon>
        <taxon>Liliopsida</taxon>
        <taxon>Poales</taxon>
        <taxon>Poaceae</taxon>
        <taxon>PACMAD clade</taxon>
        <taxon>Panicoideae</taxon>
        <taxon>Andropogonodae</taxon>
        <taxon>Andropogoneae</taxon>
        <taxon>Sorghinae</taxon>
        <taxon>Sorghum</taxon>
    </lineage>
</organism>
<reference evidence="5 6" key="1">
    <citation type="journal article" date="2009" name="Nature">
        <title>The Sorghum bicolor genome and the diversification of grasses.</title>
        <authorList>
            <person name="Paterson A.H."/>
            <person name="Bowers J.E."/>
            <person name="Bruggmann R."/>
            <person name="Dubchak I."/>
            <person name="Grimwood J."/>
            <person name="Gundlach H."/>
            <person name="Haberer G."/>
            <person name="Hellsten U."/>
            <person name="Mitros T."/>
            <person name="Poliakov A."/>
            <person name="Schmutz J."/>
            <person name="Spannagl M."/>
            <person name="Tang H."/>
            <person name="Wang X."/>
            <person name="Wicker T."/>
            <person name="Bharti A.K."/>
            <person name="Chapman J."/>
            <person name="Feltus F.A."/>
            <person name="Gowik U."/>
            <person name="Grigoriev I.V."/>
            <person name="Lyons E."/>
            <person name="Maher C.A."/>
            <person name="Martis M."/>
            <person name="Narechania A."/>
            <person name="Otillar R.P."/>
            <person name="Penning B.W."/>
            <person name="Salamov A.A."/>
            <person name="Wang Y."/>
            <person name="Zhang L."/>
            <person name="Carpita N.C."/>
            <person name="Freeling M."/>
            <person name="Gingle A.R."/>
            <person name="Hash C.T."/>
            <person name="Keller B."/>
            <person name="Klein P."/>
            <person name="Kresovich S."/>
            <person name="McCann M.C."/>
            <person name="Ming R."/>
            <person name="Peterson D.G."/>
            <person name="Mehboob-ur-Rahman"/>
            <person name="Ware D."/>
            <person name="Westhoff P."/>
            <person name="Mayer K.F."/>
            <person name="Messing J."/>
            <person name="Rokhsar D.S."/>
        </authorList>
    </citation>
    <scope>NUCLEOTIDE SEQUENCE [LARGE SCALE GENOMIC DNA]</scope>
    <source>
        <strain evidence="6">cv. BTx623</strain>
    </source>
</reference>
<protein>
    <recommendedName>
        <fullName evidence="2">Co-chaperone protein p23</fullName>
    </recommendedName>
</protein>
<name>A0A1B6QMY3_SORBI</name>
<keyword evidence="2" id="KW-0539">Nucleus</keyword>
<feature type="compositionally biased region" description="Low complexity" evidence="3">
    <location>
        <begin position="308"/>
        <end position="319"/>
    </location>
</feature>
<dbReference type="CDD" id="cd06465">
    <property type="entry name" value="p23_hB-ind1_like"/>
    <property type="match status" value="1"/>
</dbReference>
<reference evidence="6" key="2">
    <citation type="journal article" date="2018" name="Plant J.">
        <title>The Sorghum bicolor reference genome: improved assembly, gene annotations, a transcriptome atlas, and signatures of genome organization.</title>
        <authorList>
            <person name="McCormick R.F."/>
            <person name="Truong S.K."/>
            <person name="Sreedasyam A."/>
            <person name="Jenkins J."/>
            <person name="Shu S."/>
            <person name="Sims D."/>
            <person name="Kennedy M."/>
            <person name="Amirebrahimi M."/>
            <person name="Weers B.D."/>
            <person name="McKinley B."/>
            <person name="Mattison A."/>
            <person name="Morishige D.T."/>
            <person name="Grimwood J."/>
            <person name="Schmutz J."/>
            <person name="Mullet J.E."/>
        </authorList>
    </citation>
    <scope>NUCLEOTIDE SEQUENCE [LARGE SCALE GENOMIC DNA]</scope>
    <source>
        <strain evidence="6">cv. BTx623</strain>
    </source>
</reference>
<dbReference type="InterPro" id="IPR045250">
    <property type="entry name" value="p23-like"/>
</dbReference>
<comment type="subcellular location">
    <subcellularLocation>
        <location evidence="2">Cytoplasm</location>
    </subcellularLocation>
    <subcellularLocation>
        <location evidence="2">Nucleus</location>
    </subcellularLocation>
</comment>
<dbReference type="GO" id="GO:0006457">
    <property type="term" value="P:protein folding"/>
    <property type="evidence" value="ECO:0000318"/>
    <property type="project" value="GO_Central"/>
</dbReference>
<dbReference type="PANTHER" id="PTHR22932:SF11">
    <property type="entry name" value="CO-CHAPERONE PROTEIN P23"/>
    <property type="match status" value="1"/>
</dbReference>
<dbReference type="SUPFAM" id="SSF49764">
    <property type="entry name" value="HSP20-like chaperones"/>
    <property type="match status" value="1"/>
</dbReference>
<dbReference type="GO" id="GO:0051879">
    <property type="term" value="F:Hsp90 protein binding"/>
    <property type="evidence" value="ECO:0000318"/>
    <property type="project" value="GO_Central"/>
</dbReference>
<dbReference type="GO" id="GO:0005829">
    <property type="term" value="C:cytosol"/>
    <property type="evidence" value="ECO:0000318"/>
    <property type="project" value="GO_Central"/>
</dbReference>
<feature type="compositionally biased region" description="Acidic residues" evidence="3">
    <location>
        <begin position="1"/>
        <end position="12"/>
    </location>
</feature>
<evidence type="ECO:0000256" key="2">
    <source>
        <dbReference type="RuleBase" id="RU369032"/>
    </source>
</evidence>
<evidence type="ECO:0000313" key="6">
    <source>
        <dbReference type="Proteomes" id="UP000000768"/>
    </source>
</evidence>
<evidence type="ECO:0000256" key="3">
    <source>
        <dbReference type="SAM" id="MobiDB-lite"/>
    </source>
</evidence>
<feature type="compositionally biased region" description="Acidic residues" evidence="3">
    <location>
        <begin position="273"/>
        <end position="287"/>
    </location>
</feature>
<keyword evidence="2" id="KW-0143">Chaperone</keyword>
<dbReference type="FunFam" id="2.60.40.790:FF:000013">
    <property type="entry name" value="Very-long-chain (3R)-3-hydroxyacyl-CoA dehydratase"/>
    <property type="match status" value="1"/>
</dbReference>
<feature type="region of interest" description="Disordered" evidence="3">
    <location>
        <begin position="1"/>
        <end position="25"/>
    </location>
</feature>
<proteinExistence type="inferred from homology"/>
<comment type="function">
    <text evidence="2">Acts as a co-chaperone for HSP90.</text>
</comment>
<dbReference type="Pfam" id="PF04969">
    <property type="entry name" value="CS"/>
    <property type="match status" value="1"/>
</dbReference>
<keyword evidence="6" id="KW-1185">Reference proteome</keyword>
<dbReference type="Gene3D" id="2.60.40.790">
    <property type="match status" value="1"/>
</dbReference>
<dbReference type="PROSITE" id="PS51203">
    <property type="entry name" value="CS"/>
    <property type="match status" value="1"/>
</dbReference>
<evidence type="ECO:0000313" key="5">
    <source>
        <dbReference type="EMBL" id="KXG39265.1"/>
    </source>
</evidence>
<dbReference type="PANTHER" id="PTHR22932">
    <property type="entry name" value="TELOMERASE-BINDING PROTEIN P23 HSP90 CO-CHAPERONE"/>
    <property type="match status" value="1"/>
</dbReference>
<dbReference type="EMBL" id="CM000760">
    <property type="protein sequence ID" value="KXG39265.1"/>
    <property type="molecule type" value="Genomic_DNA"/>
</dbReference>
<comment type="similarity">
    <text evidence="1 2">Belongs to the p23/wos2 family.</text>
</comment>
<evidence type="ECO:0000256" key="1">
    <source>
        <dbReference type="ARBA" id="ARBA00025733"/>
    </source>
</evidence>
<accession>A0A1B6QMY3</accession>